<dbReference type="AlphaFoldDB" id="A0A9Q7APQ3"/>
<dbReference type="EMBL" id="CP072943">
    <property type="protein sequence ID" value="QTX33232.1"/>
    <property type="molecule type" value="Genomic_DNA"/>
</dbReference>
<dbReference type="RefSeq" id="WP_274374511.1">
    <property type="nucleotide sequence ID" value="NZ_CP072943.1"/>
</dbReference>
<evidence type="ECO:0000313" key="2">
    <source>
        <dbReference type="Proteomes" id="UP000671879"/>
    </source>
</evidence>
<accession>A0A9Q7APQ3</accession>
<reference evidence="2" key="1">
    <citation type="submission" date="2021-04" db="EMBL/GenBank/DDBJ databases">
        <title>A novel Synergistetes isolate from a pyrite-forming mixed culture.</title>
        <authorList>
            <person name="Bunk B."/>
            <person name="Sproer C."/>
            <person name="Spring S."/>
            <person name="Pester M."/>
        </authorList>
    </citation>
    <scope>NUCLEOTIDE SEQUENCE [LARGE SCALE GENOMIC DNA]</scope>
    <source>
        <strain evidence="2">J.5.4.2-T.3.5.2</strain>
    </source>
</reference>
<gene>
    <name evidence="1" type="ORF">KAR29_04885</name>
</gene>
<organism evidence="1 2">
    <name type="scientific">Aminithiophilus ramosus</name>
    <dbReference type="NCBI Taxonomy" id="3029084"/>
    <lineage>
        <taxon>Bacteria</taxon>
        <taxon>Thermotogati</taxon>
        <taxon>Synergistota</taxon>
        <taxon>Synergistia</taxon>
        <taxon>Synergistales</taxon>
        <taxon>Aminithiophilaceae</taxon>
        <taxon>Aminithiophilus</taxon>
    </lineage>
</organism>
<sequence length="95" mass="10801">MVRIERLIETGAVRGPYRRPSFFQRLLARLEPVPEPEDWPLVAVVLRDPSAEVEDVIGFLDTEAALEWLEGCNELWNGGHIALWAFKGKGMKLRA</sequence>
<dbReference type="KEGG" id="aram:KAR29_04885"/>
<name>A0A9Q7APQ3_9BACT</name>
<proteinExistence type="predicted"/>
<dbReference type="Proteomes" id="UP000671879">
    <property type="component" value="Chromosome"/>
</dbReference>
<keyword evidence="2" id="KW-1185">Reference proteome</keyword>
<evidence type="ECO:0000313" key="1">
    <source>
        <dbReference type="EMBL" id="QTX33232.1"/>
    </source>
</evidence>
<protein>
    <submittedName>
        <fullName evidence="1">Uncharacterized protein</fullName>
    </submittedName>
</protein>